<dbReference type="SUPFAM" id="SSF75005">
    <property type="entry name" value="Arabinanase/levansucrase/invertase"/>
    <property type="match status" value="1"/>
</dbReference>
<dbReference type="InterPro" id="IPR023296">
    <property type="entry name" value="Glyco_hydro_beta-prop_sf"/>
</dbReference>
<dbReference type="AlphaFoldDB" id="A0A839TIU9"/>
<dbReference type="Proteomes" id="UP000517523">
    <property type="component" value="Unassembled WGS sequence"/>
</dbReference>
<organism evidence="1 2">
    <name type="scientific">Paenibacillus rhizosphaerae</name>
    <dbReference type="NCBI Taxonomy" id="297318"/>
    <lineage>
        <taxon>Bacteria</taxon>
        <taxon>Bacillati</taxon>
        <taxon>Bacillota</taxon>
        <taxon>Bacilli</taxon>
        <taxon>Bacillales</taxon>
        <taxon>Paenibacillaceae</taxon>
        <taxon>Paenibacillus</taxon>
    </lineage>
</organism>
<dbReference type="Gene3D" id="2.115.10.20">
    <property type="entry name" value="Glycosyl hydrolase domain, family 43"/>
    <property type="match status" value="1"/>
</dbReference>
<comment type="caution">
    <text evidence="1">The sequence shown here is derived from an EMBL/GenBank/DDBJ whole genome shotgun (WGS) entry which is preliminary data.</text>
</comment>
<dbReference type="EMBL" id="JACHXJ010000001">
    <property type="protein sequence ID" value="MBB3126644.1"/>
    <property type="molecule type" value="Genomic_DNA"/>
</dbReference>
<gene>
    <name evidence="1" type="ORF">FHS19_001298</name>
</gene>
<dbReference type="CDD" id="cd08994">
    <property type="entry name" value="GH43_62_32_68_117_130-like"/>
    <property type="match status" value="1"/>
</dbReference>
<dbReference type="RefSeq" id="WP_246426437.1">
    <property type="nucleotide sequence ID" value="NZ_JACHXJ010000001.1"/>
</dbReference>
<accession>A0A839TIU9</accession>
<evidence type="ECO:0008006" key="3">
    <source>
        <dbReference type="Google" id="ProtNLM"/>
    </source>
</evidence>
<protein>
    <recommendedName>
        <fullName evidence="3">Glycosyl hydrolase family 43</fullName>
    </recommendedName>
</protein>
<evidence type="ECO:0000313" key="2">
    <source>
        <dbReference type="Proteomes" id="UP000517523"/>
    </source>
</evidence>
<name>A0A839TIU9_9BACL</name>
<reference evidence="1 2" key="1">
    <citation type="submission" date="2020-08" db="EMBL/GenBank/DDBJ databases">
        <title>Genomic Encyclopedia of Type Strains, Phase III (KMG-III): the genomes of soil and plant-associated and newly described type strains.</title>
        <authorList>
            <person name="Whitman W."/>
        </authorList>
    </citation>
    <scope>NUCLEOTIDE SEQUENCE [LARGE SCALE GENOMIC DNA]</scope>
    <source>
        <strain evidence="1 2">CECT 5831</strain>
    </source>
</reference>
<sequence length="353" mass="40315">MNFNDERRENVTFSLLDRMLPAPMNGGFRMEGWWVWCSSVVRGDDGRFHMFASRWPKWLPMHPGWLLRSEVVRASSDTPEGPYTYEETVFPSRGAEYWDGRSTHNPHIIRYGDKYMLYYMGSTHPFPEPQPGETVEADDCRVIAARANKRVGLAVADSVYGPWKRLDTPILPTRPGKFDSFLTSNPAPCIRDDGSVLLVYKARRYEGIAHGQMTLGTAEATGYEGPYRVIQDTPLFPPERFHIEDPFIWRTAEGYAMIAKDMDGNLCGEKHGGMLAISPDGRNWRLADRPQSYSRRVRWEDGTERWMGSFERPFLLFQDGQPTHLFAAVADGPGGFRQAEHTWNMVIPLLTSP</sequence>
<evidence type="ECO:0000313" key="1">
    <source>
        <dbReference type="EMBL" id="MBB3126644.1"/>
    </source>
</evidence>
<proteinExistence type="predicted"/>